<dbReference type="Proteomes" id="UP000006718">
    <property type="component" value="Chromosome 6"/>
</dbReference>
<dbReference type="PRINTS" id="PR02045">
    <property type="entry name" value="F138DOMAIN"/>
</dbReference>
<reference evidence="3" key="1">
    <citation type="journal article" date="2007" name="Science">
        <title>Evolutionary and biomedical insights from the rhesus macaque genome.</title>
        <authorList>
            <person name="Gibbs R.A."/>
            <person name="Rogers J."/>
            <person name="Katze M.G."/>
            <person name="Bumgarner R."/>
            <person name="Weinstock G.M."/>
            <person name="Mardis E.R."/>
            <person name="Remington K.A."/>
            <person name="Strausberg R.L."/>
            <person name="Venter J.C."/>
            <person name="Wilson R.K."/>
            <person name="Batzer M.A."/>
            <person name="Bustamante C.D."/>
            <person name="Eichler E.E."/>
            <person name="Hahn M.W."/>
            <person name="Hardison R.C."/>
            <person name="Makova K.D."/>
            <person name="Miller W."/>
            <person name="Milosavljevic A."/>
            <person name="Palermo R.E."/>
            <person name="Siepel A."/>
            <person name="Sikela J.M."/>
            <person name="Attaway T."/>
            <person name="Bell S."/>
            <person name="Bernard K.E."/>
            <person name="Buhay C.J."/>
            <person name="Chandrabose M.N."/>
            <person name="Dao M."/>
            <person name="Davis C."/>
            <person name="Delehaunty K.D."/>
            <person name="Ding Y."/>
            <person name="Dinh H.H."/>
            <person name="Dugan-Rocha S."/>
            <person name="Fulton L.A."/>
            <person name="Gabisi R.A."/>
            <person name="Garner T.T."/>
            <person name="Godfrey J."/>
            <person name="Hawes A.C."/>
            <person name="Hernandez J."/>
            <person name="Hines S."/>
            <person name="Holder M."/>
            <person name="Hume J."/>
            <person name="Jhangiani S.N."/>
            <person name="Joshi V."/>
            <person name="Khan Z.M."/>
            <person name="Kirkness E.F."/>
            <person name="Cree A."/>
            <person name="Fowler R.G."/>
            <person name="Lee S."/>
            <person name="Lewis L.R."/>
            <person name="Li Z."/>
            <person name="Liu Y.-S."/>
            <person name="Moore S.M."/>
            <person name="Muzny D."/>
            <person name="Nazareth L.V."/>
            <person name="Ngo D.N."/>
            <person name="Okwuonu G.O."/>
            <person name="Pai G."/>
            <person name="Parker D."/>
            <person name="Paul H.A."/>
            <person name="Pfannkoch C."/>
            <person name="Pohl C.S."/>
            <person name="Rogers Y.-H.C."/>
            <person name="Ruiz S.J."/>
            <person name="Sabo A."/>
            <person name="Santibanez J."/>
            <person name="Schneider B.W."/>
            <person name="Smith S.M."/>
            <person name="Sodergren E."/>
            <person name="Svatek A.F."/>
            <person name="Utterback T.R."/>
            <person name="Vattathil S."/>
            <person name="Warren W."/>
            <person name="White C.S."/>
            <person name="Chinwalla A.T."/>
            <person name="Feng Y."/>
            <person name="Halpern A.L."/>
            <person name="Hillier L.W."/>
            <person name="Huang X."/>
            <person name="Minx P."/>
            <person name="Nelson J.O."/>
            <person name="Pepin K.H."/>
            <person name="Qin X."/>
            <person name="Sutton G.G."/>
            <person name="Venter E."/>
            <person name="Walenz B.P."/>
            <person name="Wallis J.W."/>
            <person name="Worley K.C."/>
            <person name="Yang S.-P."/>
            <person name="Jones S.M."/>
            <person name="Marra M.A."/>
            <person name="Rocchi M."/>
            <person name="Schein J.E."/>
            <person name="Baertsch R."/>
            <person name="Clarke L."/>
            <person name="Csuros M."/>
            <person name="Glasscock J."/>
            <person name="Harris R.A."/>
            <person name="Havlak P."/>
            <person name="Jackson A.R."/>
            <person name="Jiang H."/>
            <person name="Liu Y."/>
            <person name="Messina D.N."/>
            <person name="Shen Y."/>
            <person name="Song H.X.-Z."/>
            <person name="Wylie T."/>
            <person name="Zhang L."/>
            <person name="Birney E."/>
            <person name="Han K."/>
            <person name="Konkel M.K."/>
            <person name="Lee J."/>
            <person name="Smit A.F.A."/>
            <person name="Ullmer B."/>
            <person name="Wang H."/>
            <person name="Xing J."/>
            <person name="Burhans R."/>
            <person name="Cheng Z."/>
            <person name="Karro J.E."/>
            <person name="Ma J."/>
            <person name="Raney B."/>
            <person name="She X."/>
            <person name="Cox M.J."/>
            <person name="Demuth J.P."/>
            <person name="Dumas L.J."/>
            <person name="Han S.-G."/>
            <person name="Hopkins J."/>
            <person name="Karimpour-Fard A."/>
            <person name="Kim Y.H."/>
            <person name="Pollack J.R."/>
            <person name="Vinar T."/>
            <person name="Addo-Quaye C."/>
            <person name="Degenhardt J."/>
            <person name="Denby A."/>
            <person name="Hubisz M.J."/>
            <person name="Indap A."/>
            <person name="Kosiol C."/>
            <person name="Lahn B.T."/>
            <person name="Lawson H.A."/>
            <person name="Marklein A."/>
            <person name="Nielsen R."/>
            <person name="Vallender E.J."/>
            <person name="Clark A.G."/>
            <person name="Ferguson B."/>
            <person name="Hernandez R.D."/>
            <person name="Hirani K."/>
            <person name="Kehrer-Sawatzki H."/>
            <person name="Kolb J."/>
            <person name="Patil S."/>
            <person name="Pu L.-L."/>
            <person name="Ren Y."/>
            <person name="Smith D.G."/>
            <person name="Wheeler D.A."/>
            <person name="Schenck I."/>
            <person name="Ball E.V."/>
            <person name="Chen R."/>
            <person name="Cooper D.N."/>
            <person name="Giardine B."/>
            <person name="Hsu F."/>
            <person name="Kent W.J."/>
            <person name="Lesk A."/>
            <person name="Nelson D.L."/>
            <person name="O'brien W.E."/>
            <person name="Pruefer K."/>
            <person name="Stenson P.D."/>
            <person name="Wallace J.C."/>
            <person name="Ke H."/>
            <person name="Liu X.-M."/>
            <person name="Wang P."/>
            <person name="Xiang A.P."/>
            <person name="Yang F."/>
            <person name="Barber G.P."/>
            <person name="Haussler D."/>
            <person name="Karolchik D."/>
            <person name="Kern A.D."/>
            <person name="Kuhn R.M."/>
            <person name="Smith K.E."/>
            <person name="Zwieg A.S."/>
        </authorList>
    </citation>
    <scope>NUCLEOTIDE SEQUENCE [LARGE SCALE GENOMIC DNA]</scope>
    <source>
        <strain evidence="3">17573</strain>
    </source>
</reference>
<name>A0A5F8A3P7_MACMU</name>
<evidence type="ECO:0000256" key="1">
    <source>
        <dbReference type="SAM" id="SignalP"/>
    </source>
</evidence>
<feature type="signal peptide" evidence="1">
    <location>
        <begin position="1"/>
        <end position="24"/>
    </location>
</feature>
<dbReference type="Ensembl" id="ENSMMUT00000084917.1">
    <property type="protein sequence ID" value="ENSMMUP00000071983.1"/>
    <property type="gene ID" value="ENSMMUG00000060654.1"/>
</dbReference>
<organism evidence="2 3">
    <name type="scientific">Macaca mulatta</name>
    <name type="common">Rhesus macaque</name>
    <dbReference type="NCBI Taxonomy" id="9544"/>
    <lineage>
        <taxon>Eukaryota</taxon>
        <taxon>Metazoa</taxon>
        <taxon>Chordata</taxon>
        <taxon>Craniata</taxon>
        <taxon>Vertebrata</taxon>
        <taxon>Euteleostomi</taxon>
        <taxon>Mammalia</taxon>
        <taxon>Eutheria</taxon>
        <taxon>Euarchontoglires</taxon>
        <taxon>Primates</taxon>
        <taxon>Haplorrhini</taxon>
        <taxon>Catarrhini</taxon>
        <taxon>Cercopithecidae</taxon>
        <taxon>Cercopithecinae</taxon>
        <taxon>Macaca</taxon>
    </lineage>
</organism>
<dbReference type="PANTHER" id="PTHR12138:SF133">
    <property type="entry name" value="SECRETED PROTEIN"/>
    <property type="match status" value="1"/>
</dbReference>
<sequence length="180" mass="19301">MTRRGASVCVHMHVCACMLVCSHSIPLCACVLAAWNSAVFWESGGGGELSHVLYYIFFEMETCSVAQAGVQWRNLSSLQLLPPGSSNSPASASRIAGITGMHHHSQLIFVFLVEMGFHHVSQAGVELLASGDPPSLASQSAEITGVSYRVWPHVLYFFQCILKSTTGNGGMGFGMYNGNT</sequence>
<dbReference type="AlphaFoldDB" id="A0A5F8A3P7"/>
<evidence type="ECO:0000313" key="2">
    <source>
        <dbReference type="Ensembl" id="ENSMMUP00000071983.1"/>
    </source>
</evidence>
<evidence type="ECO:0000313" key="3">
    <source>
        <dbReference type="Proteomes" id="UP000006718"/>
    </source>
</evidence>
<reference evidence="2" key="4">
    <citation type="submission" date="2025-09" db="UniProtKB">
        <authorList>
            <consortium name="Ensembl"/>
        </authorList>
    </citation>
    <scope>IDENTIFICATION</scope>
    <source>
        <strain evidence="2">17573</strain>
    </source>
</reference>
<reference evidence="2" key="2">
    <citation type="submission" date="2019-01" db="EMBL/GenBank/DDBJ databases">
        <authorList>
            <person name="Graves T."/>
            <person name="Eichler E.E."/>
            <person name="Wilson R.K."/>
        </authorList>
    </citation>
    <scope>NUCLEOTIDE SEQUENCE [LARGE SCALE GENOMIC DNA]</scope>
    <source>
        <strain evidence="2">17573</strain>
    </source>
</reference>
<dbReference type="GeneTree" id="ENSGT01120000271815"/>
<accession>A0A5F8A3P7</accession>
<feature type="chain" id="PRO_5023927285" description="Secreted protein" evidence="1">
    <location>
        <begin position="25"/>
        <end position="180"/>
    </location>
</feature>
<dbReference type="PANTHER" id="PTHR12138">
    <property type="entry name" value="PRIMATE-EXPANDED PROTEIN FAMILY"/>
    <property type="match status" value="1"/>
</dbReference>
<evidence type="ECO:0008006" key="4">
    <source>
        <dbReference type="Google" id="ProtNLM"/>
    </source>
</evidence>
<dbReference type="InParanoid" id="A0A5F8A3P7"/>
<proteinExistence type="predicted"/>
<reference evidence="2" key="3">
    <citation type="submission" date="2025-08" db="UniProtKB">
        <authorList>
            <consortium name="Ensembl"/>
        </authorList>
    </citation>
    <scope>IDENTIFICATION</scope>
    <source>
        <strain evidence="2">17573</strain>
    </source>
</reference>
<keyword evidence="3" id="KW-1185">Reference proteome</keyword>
<dbReference type="Bgee" id="ENSMMUG00000060654">
    <property type="expression patterns" value="Expressed in spleen and 21 other cell types or tissues"/>
</dbReference>
<dbReference type="VEuPathDB" id="HostDB:ENSMMUG00000060654"/>
<protein>
    <recommendedName>
        <fullName evidence="4">Secreted protein</fullName>
    </recommendedName>
</protein>
<keyword evidence="1" id="KW-0732">Signal</keyword>